<dbReference type="EMBL" id="KZ155832">
    <property type="protein sequence ID" value="OUS43490.1"/>
    <property type="molecule type" value="Genomic_DNA"/>
</dbReference>
<feature type="transmembrane region" description="Helical" evidence="7">
    <location>
        <begin position="366"/>
        <end position="391"/>
    </location>
</feature>
<dbReference type="GO" id="GO:0030134">
    <property type="term" value="C:COPII-coated ER to Golgi transport vesicle"/>
    <property type="evidence" value="ECO:0007669"/>
    <property type="project" value="TreeGrafter"/>
</dbReference>
<evidence type="ECO:0000256" key="1">
    <source>
        <dbReference type="ARBA" id="ARBA00004141"/>
    </source>
</evidence>
<gene>
    <name evidence="10" type="ORF">BE221DRAFT_119981</name>
</gene>
<dbReference type="PANTHER" id="PTHR10984">
    <property type="entry name" value="ENDOPLASMIC RETICULUM-GOLGI INTERMEDIATE COMPARTMENT PROTEIN"/>
    <property type="match status" value="1"/>
</dbReference>
<dbReference type="eggNOG" id="KOG2667">
    <property type="taxonomic scope" value="Eukaryota"/>
</dbReference>
<evidence type="ECO:0000256" key="6">
    <source>
        <dbReference type="SAM" id="MobiDB-lite"/>
    </source>
</evidence>
<dbReference type="OrthoDB" id="270930at2759"/>
<feature type="region of interest" description="Disordered" evidence="6">
    <location>
        <begin position="1"/>
        <end position="25"/>
    </location>
</feature>
<proteinExistence type="inferred from homology"/>
<dbReference type="GO" id="GO:0005783">
    <property type="term" value="C:endoplasmic reticulum"/>
    <property type="evidence" value="ECO:0007669"/>
    <property type="project" value="TreeGrafter"/>
</dbReference>
<organism evidence="10">
    <name type="scientific">Ostreococcus tauri</name>
    <name type="common">Marine green alga</name>
    <dbReference type="NCBI Taxonomy" id="70448"/>
    <lineage>
        <taxon>Eukaryota</taxon>
        <taxon>Viridiplantae</taxon>
        <taxon>Chlorophyta</taxon>
        <taxon>Mamiellophyceae</taxon>
        <taxon>Mamiellales</taxon>
        <taxon>Bathycoccaceae</taxon>
        <taxon>Ostreococcus</taxon>
    </lineage>
</organism>
<protein>
    <submittedName>
        <fullName evidence="10">COPII vesicle protein</fullName>
    </submittedName>
</protein>
<dbReference type="RefSeq" id="XP_003081447.2">
    <property type="nucleotide sequence ID" value="XM_003081399.2"/>
</dbReference>
<feature type="domain" description="Endoplasmic reticulum vesicle transporter N-terminal" evidence="9">
    <location>
        <begin position="34"/>
        <end position="130"/>
    </location>
</feature>
<dbReference type="PANTHER" id="PTHR10984:SF25">
    <property type="entry name" value="ENDOPLASMIC RETICULUM-GOLGI INTERMEDIATE COMPARTMENT PROTEIN 3"/>
    <property type="match status" value="1"/>
</dbReference>
<evidence type="ECO:0000256" key="3">
    <source>
        <dbReference type="ARBA" id="ARBA00022692"/>
    </source>
</evidence>
<evidence type="ECO:0000256" key="7">
    <source>
        <dbReference type="SAM" id="Phobius"/>
    </source>
</evidence>
<feature type="domain" description="Endoplasmic reticulum vesicle transporter C-terminal" evidence="8">
    <location>
        <begin position="210"/>
        <end position="387"/>
    </location>
</feature>
<keyword evidence="5 7" id="KW-0472">Membrane</keyword>
<evidence type="ECO:0000256" key="4">
    <source>
        <dbReference type="ARBA" id="ARBA00022989"/>
    </source>
</evidence>
<comment type="subcellular location">
    <subcellularLocation>
        <location evidence="1">Membrane</location>
        <topology evidence="1">Multi-pass membrane protein</topology>
    </subcellularLocation>
</comment>
<reference evidence="10" key="1">
    <citation type="submission" date="2017-04" db="EMBL/GenBank/DDBJ databases">
        <title>Population genomics of picophytoplankton unveils novel chromosome hypervariability.</title>
        <authorList>
            <consortium name="DOE Joint Genome Institute"/>
            <person name="Blanc-Mathieu R."/>
            <person name="Krasovec M."/>
            <person name="Hebrard M."/>
            <person name="Yau S."/>
            <person name="Desgranges E."/>
            <person name="Martin J."/>
            <person name="Schackwitz W."/>
            <person name="Kuo A."/>
            <person name="Salin G."/>
            <person name="Donnadieu C."/>
            <person name="Desdevises Y."/>
            <person name="Sanchez-Ferandin S."/>
            <person name="Moreau H."/>
            <person name="Rivals E."/>
            <person name="Grigoriev I.V."/>
            <person name="Grimsley N."/>
            <person name="Eyre-Walker A."/>
            <person name="Piganeau G."/>
        </authorList>
    </citation>
    <scope>NUCLEOTIDE SEQUENCE [LARGE SCALE GENOMIC DNA]</scope>
    <source>
        <strain evidence="10">RCC 1115</strain>
    </source>
</reference>
<name>A0A1Y5I1W2_OSTTA</name>
<dbReference type="InterPro" id="IPR039542">
    <property type="entry name" value="Erv_N"/>
</dbReference>
<dbReference type="Pfam" id="PF07970">
    <property type="entry name" value="COPIIcoated_ERV"/>
    <property type="match status" value="1"/>
</dbReference>
<sequence length="406" mass="45090">MNRLDRGGLTRRNIGSNARDDDEVTPTKRMSALLKSLDANPKLKEDYARQSTSGVIITLVCGALCLLLFLGEFFAYRTTKVVSELRVNPMGVHSVTPNAERLKIDIDITFHSMACNLITLDTSDKAGEQHYDVHDGHIEKRRVDKDGKPIDATFTSEKPNKHKEMVQALEKMNQTDSVVGNETALQKQDRAHRFAGVFGFESMLKEAFPEGIENAFRNEAREGCEVKGYLEVNRVPGRISISPGRVVMMGMQQFKLNVHTDLNLTHTIHRLSFGERFPGLVSPLDGTHRSLPPNAVQQYFLNVVATTFQPLRGDARISTHQYSVTETFTTSQRSLGGSSNGRDPGVFFTYEIEPIRVDFKETRTTFGAFIIGICSIIGGVVTMAGVVQSAVEHFSNQKSSFDVANS</sequence>
<dbReference type="GO" id="GO:0016020">
    <property type="term" value="C:membrane"/>
    <property type="evidence" value="ECO:0007669"/>
    <property type="project" value="UniProtKB-SubCell"/>
</dbReference>
<dbReference type="OMA" id="ISGERHY"/>
<dbReference type="Proteomes" id="UP000195557">
    <property type="component" value="Unassembled WGS sequence"/>
</dbReference>
<keyword evidence="3 7" id="KW-0812">Transmembrane</keyword>
<evidence type="ECO:0000259" key="9">
    <source>
        <dbReference type="Pfam" id="PF13850"/>
    </source>
</evidence>
<dbReference type="AlphaFoldDB" id="A0A1Y5I1W2"/>
<dbReference type="KEGG" id="ota:OT_ostta10g00120"/>
<comment type="similarity">
    <text evidence="2">Belongs to the ERGIC family.</text>
</comment>
<evidence type="ECO:0000256" key="2">
    <source>
        <dbReference type="ARBA" id="ARBA00005648"/>
    </source>
</evidence>
<evidence type="ECO:0000313" key="10">
    <source>
        <dbReference type="EMBL" id="OUS43490.1"/>
    </source>
</evidence>
<dbReference type="InterPro" id="IPR012936">
    <property type="entry name" value="Erv_C"/>
</dbReference>
<dbReference type="Pfam" id="PF13850">
    <property type="entry name" value="ERGIC_N"/>
    <property type="match status" value="1"/>
</dbReference>
<keyword evidence="4 7" id="KW-1133">Transmembrane helix</keyword>
<feature type="transmembrane region" description="Helical" evidence="7">
    <location>
        <begin position="55"/>
        <end position="76"/>
    </location>
</feature>
<accession>A0A1Y5I1W2</accession>
<evidence type="ECO:0000259" key="8">
    <source>
        <dbReference type="Pfam" id="PF07970"/>
    </source>
</evidence>
<dbReference type="InterPro" id="IPR045888">
    <property type="entry name" value="Erv"/>
</dbReference>
<evidence type="ECO:0000256" key="5">
    <source>
        <dbReference type="ARBA" id="ARBA00023136"/>
    </source>
</evidence>